<evidence type="ECO:0000313" key="11">
    <source>
        <dbReference type="Proteomes" id="UP001652641"/>
    </source>
</evidence>
<keyword evidence="7 10" id="KW-1133">Transmembrane helix</keyword>
<evidence type="ECO:0000256" key="10">
    <source>
        <dbReference type="SAM" id="Phobius"/>
    </source>
</evidence>
<keyword evidence="8 10" id="KW-0472">Membrane</keyword>
<comment type="subunit">
    <text evidence="3">Component of the ER membrane protein complex (EMC).</text>
</comment>
<keyword evidence="5 10" id="KW-0812">Transmembrane</keyword>
<evidence type="ECO:0000313" key="12">
    <source>
        <dbReference type="RefSeq" id="XP_072621032.1"/>
    </source>
</evidence>
<dbReference type="InterPro" id="IPR008568">
    <property type="entry name" value="EMC3"/>
</dbReference>
<evidence type="ECO:0000256" key="5">
    <source>
        <dbReference type="ARBA" id="ARBA00022692"/>
    </source>
</evidence>
<sequence>MSLNLEIGRDVHDQLWRWYAIPKERAIVLMATSLQIVKGVAEKLLVCLGNRASLTMESAFRKAEKKRWLLGFYIALPVLIIATIIAISWSSSKKWYNKEEESLSSEISLLKTELGKWAARRPGWGQCARAEAGKRGLRAPWEEKPGYTGWEPAVCEDGGPELLLDSDIRLWVVLPIVIITFFVGMIRHYVSILLQSDKKLTQEQVSDSQVLIRSRVLRENGKYIPKQSFLTQKYYFNNPEDGFFKKTKRKVVPPSPLTDPTMLTDMMKGNVTNVLPMILIGGWINMTFSGFVTTKVPFPLTLRFKPMLQQGIELLALDASWVSSASWYFLNVFGLWSIYSLILGQDNAADQSRMMQEQMTGATMAMLADTNKAFKTEWEALELTDHQWALDDVEEELMAKDLHFEGMFKKELQTSIF</sequence>
<name>A0ABM5B1W8_VULVU</name>
<dbReference type="PANTHER" id="PTHR13116:SF10">
    <property type="entry name" value="ER MEMBRANE PROTEIN COMPLEX SUBUNIT 3"/>
    <property type="match status" value="1"/>
</dbReference>
<dbReference type="RefSeq" id="XP_072621032.1">
    <property type="nucleotide sequence ID" value="XM_072764931.1"/>
</dbReference>
<keyword evidence="6" id="KW-0256">Endoplasmic reticulum</keyword>
<dbReference type="SMART" id="SM01415">
    <property type="entry name" value="DUF106"/>
    <property type="match status" value="1"/>
</dbReference>
<evidence type="ECO:0000256" key="1">
    <source>
        <dbReference type="ARBA" id="ARBA00004477"/>
    </source>
</evidence>
<feature type="transmembrane region" description="Helical" evidence="10">
    <location>
        <begin position="168"/>
        <end position="190"/>
    </location>
</feature>
<accession>A0ABM5B1W8</accession>
<dbReference type="Proteomes" id="UP001652641">
    <property type="component" value="Chromosome 7"/>
</dbReference>
<feature type="transmembrane region" description="Helical" evidence="10">
    <location>
        <begin position="271"/>
        <end position="292"/>
    </location>
</feature>
<organism evidence="11 12">
    <name type="scientific">Vulpes vulpes</name>
    <name type="common">Red fox</name>
    <dbReference type="NCBI Taxonomy" id="9627"/>
    <lineage>
        <taxon>Eukaryota</taxon>
        <taxon>Metazoa</taxon>
        <taxon>Chordata</taxon>
        <taxon>Craniata</taxon>
        <taxon>Vertebrata</taxon>
        <taxon>Euteleostomi</taxon>
        <taxon>Mammalia</taxon>
        <taxon>Eutheria</taxon>
        <taxon>Laurasiatheria</taxon>
        <taxon>Carnivora</taxon>
        <taxon>Caniformia</taxon>
        <taxon>Canidae</taxon>
        <taxon>Vulpes</taxon>
    </lineage>
</organism>
<dbReference type="GeneID" id="112916314"/>
<keyword evidence="11" id="KW-1185">Reference proteome</keyword>
<proteinExistence type="inferred from homology"/>
<comment type="subcellular location">
    <subcellularLocation>
        <location evidence="1">Endoplasmic reticulum membrane</location>
        <topology evidence="1">Multi-pass membrane protein</topology>
    </subcellularLocation>
</comment>
<evidence type="ECO:0000256" key="2">
    <source>
        <dbReference type="ARBA" id="ARBA00005376"/>
    </source>
</evidence>
<comment type="similarity">
    <text evidence="2">Belongs to the EMC3 family.</text>
</comment>
<feature type="transmembrane region" description="Helical" evidence="10">
    <location>
        <begin position="325"/>
        <end position="344"/>
    </location>
</feature>
<dbReference type="PANTHER" id="PTHR13116">
    <property type="entry name" value="ER MEMBRANE PROTEIN COMPLEX SUBUNIT 3"/>
    <property type="match status" value="1"/>
</dbReference>
<dbReference type="InterPro" id="IPR002809">
    <property type="entry name" value="EMC3/TMCO1"/>
</dbReference>
<evidence type="ECO:0000256" key="6">
    <source>
        <dbReference type="ARBA" id="ARBA00022824"/>
    </source>
</evidence>
<dbReference type="Pfam" id="PF01956">
    <property type="entry name" value="EMC3_TMCO1"/>
    <property type="match status" value="1"/>
</dbReference>
<evidence type="ECO:0000256" key="9">
    <source>
        <dbReference type="ARBA" id="ARBA00030327"/>
    </source>
</evidence>
<feature type="transmembrane region" description="Helical" evidence="10">
    <location>
        <begin position="68"/>
        <end position="89"/>
    </location>
</feature>
<protein>
    <recommendedName>
        <fullName evidence="4">ER membrane protein complex subunit 3</fullName>
    </recommendedName>
    <alternativeName>
        <fullName evidence="9">Transmembrane protein 111</fullName>
    </alternativeName>
</protein>
<evidence type="ECO:0000256" key="3">
    <source>
        <dbReference type="ARBA" id="ARBA00011276"/>
    </source>
</evidence>
<evidence type="ECO:0000256" key="4">
    <source>
        <dbReference type="ARBA" id="ARBA00020822"/>
    </source>
</evidence>
<evidence type="ECO:0000256" key="8">
    <source>
        <dbReference type="ARBA" id="ARBA00023136"/>
    </source>
</evidence>
<reference evidence="12" key="1">
    <citation type="submission" date="2025-08" db="UniProtKB">
        <authorList>
            <consortium name="RefSeq"/>
        </authorList>
    </citation>
    <scope>IDENTIFICATION</scope>
    <source>
        <tissue evidence="12">Cell line</tissue>
    </source>
</reference>
<gene>
    <name evidence="12" type="primary">LOC112916314</name>
</gene>
<evidence type="ECO:0000256" key="7">
    <source>
        <dbReference type="ARBA" id="ARBA00022989"/>
    </source>
</evidence>